<dbReference type="Proteomes" id="UP000060699">
    <property type="component" value="Chromosome"/>
</dbReference>
<dbReference type="InterPro" id="IPR025193">
    <property type="entry name" value="DUF4114"/>
</dbReference>
<proteinExistence type="predicted"/>
<dbReference type="Pfam" id="PF13448">
    <property type="entry name" value="DUF4114"/>
    <property type="match status" value="1"/>
</dbReference>
<feature type="domain" description="DUF4114" evidence="1">
    <location>
        <begin position="64"/>
        <end position="111"/>
    </location>
</feature>
<accession>A0A0U3N7M6</accession>
<gene>
    <name evidence="2" type="ORF">RD2015_3717</name>
</gene>
<name>A0A0U3N7M6_9BURK</name>
<dbReference type="KEGG" id="rdp:RD2015_3717"/>
<evidence type="ECO:0000313" key="3">
    <source>
        <dbReference type="Proteomes" id="UP000060699"/>
    </source>
</evidence>
<evidence type="ECO:0000313" key="2">
    <source>
        <dbReference type="EMBL" id="ALV08171.1"/>
    </source>
</evidence>
<reference evidence="2 3" key="1">
    <citation type="submission" date="2015-12" db="EMBL/GenBank/DDBJ databases">
        <title>Complete genome of Roseateles depolymerans KCTC 42856.</title>
        <authorList>
            <person name="Kim K.M."/>
        </authorList>
    </citation>
    <scope>NUCLEOTIDE SEQUENCE [LARGE SCALE GENOMIC DNA]</scope>
    <source>
        <strain evidence="2 3">KCTC 42856</strain>
    </source>
</reference>
<organism evidence="2 3">
    <name type="scientific">Roseateles depolymerans</name>
    <dbReference type="NCBI Taxonomy" id="76731"/>
    <lineage>
        <taxon>Bacteria</taxon>
        <taxon>Pseudomonadati</taxon>
        <taxon>Pseudomonadota</taxon>
        <taxon>Betaproteobacteria</taxon>
        <taxon>Burkholderiales</taxon>
        <taxon>Sphaerotilaceae</taxon>
        <taxon>Roseateles</taxon>
    </lineage>
</organism>
<sequence>MGSSGSLQVKVGQSDAAFNDNMQYRVNGGPWQHLAHSKDAGDKSIIHASPGSEVQFRIQTPEGNTFRAGTTRNVDGLDHGRVNRTANGYTLGFEDQRGNGDGDFNDAILNLSDPGRFR</sequence>
<evidence type="ECO:0000259" key="1">
    <source>
        <dbReference type="Pfam" id="PF13448"/>
    </source>
</evidence>
<dbReference type="EMBL" id="CP013729">
    <property type="protein sequence ID" value="ALV08171.1"/>
    <property type="molecule type" value="Genomic_DNA"/>
</dbReference>
<keyword evidence="3" id="KW-1185">Reference proteome</keyword>
<dbReference type="AlphaFoldDB" id="A0A0U3N7M6"/>
<protein>
    <recommendedName>
        <fullName evidence="1">DUF4114 domain-containing protein</fullName>
    </recommendedName>
</protein>